<reference evidence="1" key="1">
    <citation type="submission" date="2018-05" db="EMBL/GenBank/DDBJ databases">
        <authorList>
            <person name="Lanie J.A."/>
            <person name="Ng W.-L."/>
            <person name="Kazmierczak K.M."/>
            <person name="Andrzejewski T.M."/>
            <person name="Davidsen T.M."/>
            <person name="Wayne K.J."/>
            <person name="Tettelin H."/>
            <person name="Glass J.I."/>
            <person name="Rusch D."/>
            <person name="Podicherti R."/>
            <person name="Tsui H.-C.T."/>
            <person name="Winkler M.E."/>
        </authorList>
    </citation>
    <scope>NUCLEOTIDE SEQUENCE</scope>
</reference>
<organism evidence="1">
    <name type="scientific">marine metagenome</name>
    <dbReference type="NCBI Taxonomy" id="408172"/>
    <lineage>
        <taxon>unclassified sequences</taxon>
        <taxon>metagenomes</taxon>
        <taxon>ecological metagenomes</taxon>
    </lineage>
</organism>
<evidence type="ECO:0000313" key="1">
    <source>
        <dbReference type="EMBL" id="SVE32942.1"/>
    </source>
</evidence>
<dbReference type="EMBL" id="UINC01209779">
    <property type="protein sequence ID" value="SVE32942.1"/>
    <property type="molecule type" value="Genomic_DNA"/>
</dbReference>
<dbReference type="AlphaFoldDB" id="A0A383CL70"/>
<dbReference type="Pfam" id="PF10691">
    <property type="entry name" value="DUF2497"/>
    <property type="match status" value="1"/>
</dbReference>
<accession>A0A383CL70</accession>
<name>A0A383CL70_9ZZZZ</name>
<protein>
    <recommendedName>
        <fullName evidence="2">DUF2497 domain-containing protein</fullName>
    </recommendedName>
</protein>
<evidence type="ECO:0008006" key="2">
    <source>
        <dbReference type="Google" id="ProtNLM"/>
    </source>
</evidence>
<dbReference type="InterPro" id="IPR019632">
    <property type="entry name" value="DUF2497"/>
</dbReference>
<feature type="non-terminal residue" evidence="1">
    <location>
        <position position="1"/>
    </location>
</feature>
<sequence length="86" mass="9468">VTETLISEAVSSASIDTISKLTEAADPVPEVSFGLSFSGSGRTVEDLVVEMIRPMLREWLDENLPATVERIVQKEIRRLVRQAEPG</sequence>
<proteinExistence type="predicted"/>
<gene>
    <name evidence="1" type="ORF">METZ01_LOCUS485796</name>
</gene>